<evidence type="ECO:0000313" key="3">
    <source>
        <dbReference type="Proteomes" id="UP001172083"/>
    </source>
</evidence>
<feature type="transmembrane region" description="Helical" evidence="1">
    <location>
        <begin position="71"/>
        <end position="92"/>
    </location>
</feature>
<protein>
    <submittedName>
        <fullName evidence="2">Uncharacterized protein</fullName>
    </submittedName>
</protein>
<evidence type="ECO:0000313" key="2">
    <source>
        <dbReference type="EMBL" id="MDN5214313.1"/>
    </source>
</evidence>
<dbReference type="RefSeq" id="WP_346759647.1">
    <property type="nucleotide sequence ID" value="NZ_JAUJEB010000004.1"/>
</dbReference>
<dbReference type="EMBL" id="JAUJEB010000004">
    <property type="protein sequence ID" value="MDN5214313.1"/>
    <property type="molecule type" value="Genomic_DNA"/>
</dbReference>
<comment type="caution">
    <text evidence="2">The sequence shown here is derived from an EMBL/GenBank/DDBJ whole genome shotgun (WGS) entry which is preliminary data.</text>
</comment>
<sequence length="105" mass="11695">MKSSTIEGSYLPPVKFSTKPILFKLMNASLKRAYLKCSQNKLACKGVGIGLSVSIVLILLAIIINTELSSLFSWGAFSVVIFCLLLLNLIYLRLIDNLFKKLNNR</sequence>
<keyword evidence="1" id="KW-0812">Transmembrane</keyword>
<name>A0ABT8L9G7_9BACT</name>
<evidence type="ECO:0000256" key="1">
    <source>
        <dbReference type="SAM" id="Phobius"/>
    </source>
</evidence>
<feature type="transmembrane region" description="Helical" evidence="1">
    <location>
        <begin position="42"/>
        <end position="65"/>
    </location>
</feature>
<keyword evidence="3" id="KW-1185">Reference proteome</keyword>
<reference evidence="2" key="1">
    <citation type="submission" date="2023-06" db="EMBL/GenBank/DDBJ databases">
        <title>Genomic of Agaribacillus aureum.</title>
        <authorList>
            <person name="Wang G."/>
        </authorList>
    </citation>
    <scope>NUCLEOTIDE SEQUENCE</scope>
    <source>
        <strain evidence="2">BMA12</strain>
    </source>
</reference>
<accession>A0ABT8L9G7</accession>
<dbReference type="Proteomes" id="UP001172083">
    <property type="component" value="Unassembled WGS sequence"/>
</dbReference>
<keyword evidence="1" id="KW-1133">Transmembrane helix</keyword>
<organism evidence="2 3">
    <name type="scientific">Agaribacillus aureus</name>
    <dbReference type="NCBI Taxonomy" id="3051825"/>
    <lineage>
        <taxon>Bacteria</taxon>
        <taxon>Pseudomonadati</taxon>
        <taxon>Bacteroidota</taxon>
        <taxon>Cytophagia</taxon>
        <taxon>Cytophagales</taxon>
        <taxon>Splendidivirgaceae</taxon>
        <taxon>Agaribacillus</taxon>
    </lineage>
</organism>
<proteinExistence type="predicted"/>
<keyword evidence="1" id="KW-0472">Membrane</keyword>
<gene>
    <name evidence="2" type="ORF">QQ020_19700</name>
</gene>